<feature type="domain" description="RNase H type-1" evidence="1">
    <location>
        <begin position="18"/>
        <end position="128"/>
    </location>
</feature>
<dbReference type="InterPro" id="IPR012337">
    <property type="entry name" value="RNaseH-like_sf"/>
</dbReference>
<dbReference type="Pfam" id="PF13456">
    <property type="entry name" value="RVT_3"/>
    <property type="match status" value="1"/>
</dbReference>
<gene>
    <name evidence="3" type="primary">LOC118349687</name>
</gene>
<dbReference type="CDD" id="cd06222">
    <property type="entry name" value="RNase_H_like"/>
    <property type="match status" value="1"/>
</dbReference>
<protein>
    <submittedName>
        <fullName evidence="3">Uncharacterized protein LOC118349687</fullName>
    </submittedName>
</protein>
<dbReference type="AlphaFoldDB" id="A0A6P9ETY2"/>
<dbReference type="RefSeq" id="XP_035551109.1">
    <property type="nucleotide sequence ID" value="XM_035695216.1"/>
</dbReference>
<accession>A0A6P9ETY2</accession>
<keyword evidence="2" id="KW-1185">Reference proteome</keyword>
<dbReference type="SUPFAM" id="SSF53098">
    <property type="entry name" value="Ribonuclease H-like"/>
    <property type="match status" value="1"/>
</dbReference>
<reference evidence="3" key="1">
    <citation type="submission" date="2025-08" db="UniProtKB">
        <authorList>
            <consortium name="RefSeq"/>
        </authorList>
    </citation>
    <scope>IDENTIFICATION</scope>
    <source>
        <tissue evidence="3">Leaves</tissue>
    </source>
</reference>
<evidence type="ECO:0000313" key="2">
    <source>
        <dbReference type="Proteomes" id="UP000235220"/>
    </source>
</evidence>
<dbReference type="InterPro" id="IPR002156">
    <property type="entry name" value="RNaseH_domain"/>
</dbReference>
<name>A0A6P9ETY2_JUGRE</name>
<evidence type="ECO:0000313" key="3">
    <source>
        <dbReference type="RefSeq" id="XP_035551109.1"/>
    </source>
</evidence>
<dbReference type="OrthoDB" id="1906820at2759"/>
<sequence>MQQLVAWDKPVRVFIKVNWDTSLDVKRKRMGIGIIIRDEEGEALVVVCDLKKNVVNAVVAESFALRKAVELCSDLNIQNAIFESDAKGVIEAVQSEEEVVLDFSSIIEDVKAHFRNRTDWFIQFVIRKRT</sequence>
<dbReference type="PANTHER" id="PTHR47074">
    <property type="entry name" value="BNAC02G40300D PROTEIN"/>
    <property type="match status" value="1"/>
</dbReference>
<evidence type="ECO:0000259" key="1">
    <source>
        <dbReference type="Pfam" id="PF13456"/>
    </source>
</evidence>
<dbReference type="GeneID" id="118349687"/>
<proteinExistence type="predicted"/>
<dbReference type="GO" id="GO:0003676">
    <property type="term" value="F:nucleic acid binding"/>
    <property type="evidence" value="ECO:0007669"/>
    <property type="project" value="InterPro"/>
</dbReference>
<dbReference type="Gene3D" id="3.30.420.10">
    <property type="entry name" value="Ribonuclease H-like superfamily/Ribonuclease H"/>
    <property type="match status" value="1"/>
</dbReference>
<dbReference type="GO" id="GO:0004523">
    <property type="term" value="F:RNA-DNA hybrid ribonuclease activity"/>
    <property type="evidence" value="ECO:0007669"/>
    <property type="project" value="InterPro"/>
</dbReference>
<dbReference type="PANTHER" id="PTHR47074:SF48">
    <property type="entry name" value="POLYNUCLEOTIDYL TRANSFERASE, RIBONUCLEASE H-LIKE SUPERFAMILY PROTEIN"/>
    <property type="match status" value="1"/>
</dbReference>
<organism evidence="2 3">
    <name type="scientific">Juglans regia</name>
    <name type="common">English walnut</name>
    <dbReference type="NCBI Taxonomy" id="51240"/>
    <lineage>
        <taxon>Eukaryota</taxon>
        <taxon>Viridiplantae</taxon>
        <taxon>Streptophyta</taxon>
        <taxon>Embryophyta</taxon>
        <taxon>Tracheophyta</taxon>
        <taxon>Spermatophyta</taxon>
        <taxon>Magnoliopsida</taxon>
        <taxon>eudicotyledons</taxon>
        <taxon>Gunneridae</taxon>
        <taxon>Pentapetalae</taxon>
        <taxon>rosids</taxon>
        <taxon>fabids</taxon>
        <taxon>Fagales</taxon>
        <taxon>Juglandaceae</taxon>
        <taxon>Juglans</taxon>
    </lineage>
</organism>
<dbReference type="InParanoid" id="A0A6P9ETY2"/>
<dbReference type="InterPro" id="IPR052929">
    <property type="entry name" value="RNase_H-like_EbsB-rel"/>
</dbReference>
<dbReference type="InterPro" id="IPR036397">
    <property type="entry name" value="RNaseH_sf"/>
</dbReference>
<dbReference type="Proteomes" id="UP000235220">
    <property type="component" value="Chromosome 10"/>
</dbReference>
<dbReference type="InterPro" id="IPR044730">
    <property type="entry name" value="RNase_H-like_dom_plant"/>
</dbReference>
<dbReference type="KEGG" id="jre:118349687"/>